<evidence type="ECO:0000313" key="2">
    <source>
        <dbReference type="EMBL" id="MBD8490519.1"/>
    </source>
</evidence>
<evidence type="ECO:0000256" key="1">
    <source>
        <dbReference type="SAM" id="Phobius"/>
    </source>
</evidence>
<dbReference type="Proteomes" id="UP000647133">
    <property type="component" value="Unassembled WGS sequence"/>
</dbReference>
<accession>A0ABR9ASC1</accession>
<protein>
    <submittedName>
        <fullName evidence="2">Uncharacterized protein</fullName>
    </submittedName>
</protein>
<keyword evidence="1" id="KW-0472">Membrane</keyword>
<dbReference type="RefSeq" id="WP_192011396.1">
    <property type="nucleotide sequence ID" value="NZ_JACYTQ010000007.1"/>
</dbReference>
<keyword evidence="1" id="KW-1133">Transmembrane helix</keyword>
<comment type="caution">
    <text evidence="2">The sequence shown here is derived from an EMBL/GenBank/DDBJ whole genome shotgun (WGS) entry which is preliminary data.</text>
</comment>
<dbReference type="EMBL" id="JACYTQ010000007">
    <property type="protein sequence ID" value="MBD8490519.1"/>
    <property type="molecule type" value="Genomic_DNA"/>
</dbReference>
<sequence length="151" mass="17605">MNNTTNKIIECERKKIHQLFGFQLHHKYKLLGVIIAISGLCCLFIFRMSAGEAEIMREVFRKLILIGLLMISISKDKVEDEMTITLKAQSYKFAFICGVFYAIIQPFINFGVAFLFSHEENNELLQLGDFQLLFFMLIVQIMFYAFLKLSR</sequence>
<reference evidence="2 3" key="1">
    <citation type="submission" date="2020-09" db="EMBL/GenBank/DDBJ databases">
        <title>Echinicola sp. CAU 1574 isolated from sand of Sido Beach.</title>
        <authorList>
            <person name="Kim W."/>
        </authorList>
    </citation>
    <scope>NUCLEOTIDE SEQUENCE [LARGE SCALE GENOMIC DNA]</scope>
    <source>
        <strain evidence="2 3">CAU 1574</strain>
    </source>
</reference>
<proteinExistence type="predicted"/>
<gene>
    <name evidence="2" type="ORF">IFO69_17335</name>
</gene>
<name>A0ABR9ASC1_9BACT</name>
<feature type="transmembrane region" description="Helical" evidence="1">
    <location>
        <begin position="93"/>
        <end position="118"/>
    </location>
</feature>
<feature type="transmembrane region" description="Helical" evidence="1">
    <location>
        <begin position="130"/>
        <end position="147"/>
    </location>
</feature>
<keyword evidence="1" id="KW-0812">Transmembrane</keyword>
<feature type="transmembrane region" description="Helical" evidence="1">
    <location>
        <begin position="30"/>
        <end position="49"/>
    </location>
</feature>
<evidence type="ECO:0000313" key="3">
    <source>
        <dbReference type="Proteomes" id="UP000647133"/>
    </source>
</evidence>
<organism evidence="2 3">
    <name type="scientific">Echinicola arenosa</name>
    <dbReference type="NCBI Taxonomy" id="2774144"/>
    <lineage>
        <taxon>Bacteria</taxon>
        <taxon>Pseudomonadati</taxon>
        <taxon>Bacteroidota</taxon>
        <taxon>Cytophagia</taxon>
        <taxon>Cytophagales</taxon>
        <taxon>Cyclobacteriaceae</taxon>
        <taxon>Echinicola</taxon>
    </lineage>
</organism>
<keyword evidence="3" id="KW-1185">Reference proteome</keyword>